<accession>D4EA15</accession>
<reference evidence="2 3" key="1">
    <citation type="submission" date="2010-01" db="EMBL/GenBank/DDBJ databases">
        <authorList>
            <person name="Muzny D."/>
            <person name="Qin X."/>
            <person name="Deng J."/>
            <person name="Jiang H."/>
            <person name="Liu Y."/>
            <person name="Qu J."/>
            <person name="Song X.-Z."/>
            <person name="Zhang L."/>
            <person name="Thornton R."/>
            <person name="Coyle M."/>
            <person name="Francisco L."/>
            <person name="Jackson L."/>
            <person name="Javaid M."/>
            <person name="Korchina V."/>
            <person name="Kovar C."/>
            <person name="Mata R."/>
            <person name="Mathew T."/>
            <person name="Ngo R."/>
            <person name="Nguyen L."/>
            <person name="Nguyen N."/>
            <person name="Okwuonu G."/>
            <person name="Ongeri F."/>
            <person name="Pham C."/>
            <person name="Simmons D."/>
            <person name="Wilczek-Boney K."/>
            <person name="Hale W."/>
            <person name="Jakkamsetti A."/>
            <person name="Pham P."/>
            <person name="Ruth R."/>
            <person name="San Lucas F."/>
            <person name="Warren J."/>
            <person name="Zhang J."/>
            <person name="Zhao Z."/>
            <person name="Zhou C."/>
            <person name="Zhu D."/>
            <person name="Lee S."/>
            <person name="Bess C."/>
            <person name="Blankenburg K."/>
            <person name="Forbes L."/>
            <person name="Fu Q."/>
            <person name="Gubbala S."/>
            <person name="Hirani K."/>
            <person name="Jayaseelan J.C."/>
            <person name="Lara F."/>
            <person name="Munidasa M."/>
            <person name="Palculict T."/>
            <person name="Patil S."/>
            <person name="Pu L.-L."/>
            <person name="Saada N."/>
            <person name="Tang L."/>
            <person name="Weissenberger G."/>
            <person name="Zhu Y."/>
            <person name="Hemphill L."/>
            <person name="Shang Y."/>
            <person name="Youmans B."/>
            <person name="Ayvaz T."/>
            <person name="Ross M."/>
            <person name="Santibanez J."/>
            <person name="Aqrawi P."/>
            <person name="Gross S."/>
            <person name="Joshi V."/>
            <person name="Fowler G."/>
            <person name="Nazareth L."/>
            <person name="Reid J."/>
            <person name="Worley K."/>
            <person name="Petrosino J."/>
            <person name="Highlander S."/>
            <person name="Gibbs R."/>
        </authorList>
    </citation>
    <scope>NUCLEOTIDE SEQUENCE [LARGE SCALE GENOMIC DNA]</scope>
    <source>
        <strain evidence="2 3">DSM 4582</strain>
    </source>
</reference>
<comment type="caution">
    <text evidence="2">The sequence shown here is derived from an EMBL/GenBank/DDBJ whole genome shotgun (WGS) entry which is preliminary data.</text>
</comment>
<dbReference type="EMBL" id="ADBY01000080">
    <property type="protein sequence ID" value="EFE93283.1"/>
    <property type="molecule type" value="Genomic_DNA"/>
</dbReference>
<dbReference type="InterPro" id="IPR007069">
    <property type="entry name" value="Transposase_32"/>
</dbReference>
<evidence type="ECO:0000259" key="1">
    <source>
        <dbReference type="Pfam" id="PF04986"/>
    </source>
</evidence>
<name>D4EA15_SEROD</name>
<dbReference type="HOGENOM" id="CLU_2604084_0_0_6"/>
<sequence length="79" mass="9083">MRSTAGCLRSCRLAIDNLLCAADKRGLDIGIFCAIHTYDRRLNWHAHVHVSVTYGGIDEHGKCKDAMLARWMWNIRQLR</sequence>
<proteinExistence type="predicted"/>
<dbReference type="Pfam" id="PF04986">
    <property type="entry name" value="Y2_Tnp"/>
    <property type="match status" value="1"/>
</dbReference>
<feature type="domain" description="Transposase IS801/IS1294" evidence="1">
    <location>
        <begin position="30"/>
        <end position="65"/>
    </location>
</feature>
<dbReference type="Proteomes" id="UP000005723">
    <property type="component" value="Unassembled WGS sequence"/>
</dbReference>
<evidence type="ECO:0000313" key="3">
    <source>
        <dbReference type="Proteomes" id="UP000005723"/>
    </source>
</evidence>
<organism evidence="2 3">
    <name type="scientific">Serratia odorifera DSM 4582</name>
    <dbReference type="NCBI Taxonomy" id="667129"/>
    <lineage>
        <taxon>Bacteria</taxon>
        <taxon>Pseudomonadati</taxon>
        <taxon>Pseudomonadota</taxon>
        <taxon>Gammaproteobacteria</taxon>
        <taxon>Enterobacterales</taxon>
        <taxon>Yersiniaceae</taxon>
        <taxon>Serratia</taxon>
    </lineage>
</organism>
<dbReference type="GO" id="GO:0003677">
    <property type="term" value="F:DNA binding"/>
    <property type="evidence" value="ECO:0007669"/>
    <property type="project" value="InterPro"/>
</dbReference>
<evidence type="ECO:0000313" key="2">
    <source>
        <dbReference type="EMBL" id="EFE93283.1"/>
    </source>
</evidence>
<protein>
    <recommendedName>
        <fullName evidence="1">Transposase IS801/IS1294 domain-containing protein</fullName>
    </recommendedName>
</protein>
<gene>
    <name evidence="2" type="ORF">HMPREF0758_5015</name>
</gene>
<dbReference type="GO" id="GO:0006313">
    <property type="term" value="P:DNA transposition"/>
    <property type="evidence" value="ECO:0007669"/>
    <property type="project" value="InterPro"/>
</dbReference>
<dbReference type="AlphaFoldDB" id="D4EA15"/>
<dbReference type="GO" id="GO:0004803">
    <property type="term" value="F:transposase activity"/>
    <property type="evidence" value="ECO:0007669"/>
    <property type="project" value="InterPro"/>
</dbReference>
<keyword evidence="3" id="KW-1185">Reference proteome</keyword>